<feature type="region of interest" description="Disordered" evidence="2">
    <location>
        <begin position="85"/>
        <end position="112"/>
    </location>
</feature>
<dbReference type="Gene3D" id="2.40.70.10">
    <property type="entry name" value="Acid Proteases"/>
    <property type="match status" value="1"/>
</dbReference>
<feature type="compositionally biased region" description="Basic and acidic residues" evidence="2">
    <location>
        <begin position="95"/>
        <end position="109"/>
    </location>
</feature>
<dbReference type="PROSITE" id="PS50174">
    <property type="entry name" value="G_PATCH"/>
    <property type="match status" value="1"/>
</dbReference>
<dbReference type="AlphaFoldDB" id="A0ABD1M694"/>
<dbReference type="PANTHER" id="PTHR32108:SF9">
    <property type="entry name" value="REVERSE TRANSCRIPTASE RNASE H-LIKE DOMAIN-CONTAINING PROTEIN"/>
    <property type="match status" value="1"/>
</dbReference>
<evidence type="ECO:0000256" key="1">
    <source>
        <dbReference type="PROSITE-ProRule" id="PRU00023"/>
    </source>
</evidence>
<keyword evidence="5" id="KW-1185">Reference proteome</keyword>
<protein>
    <recommendedName>
        <fullName evidence="3">G-patch domain-containing protein</fullName>
    </recommendedName>
</protein>
<sequence>MSRTPFLIKCKSDTNKGEDQPIQPLVIKTNKGEGSNIKPLRITAPSPFPYKSDKVVPWVYDIQATTNPDVTNIAGIGGMTRSGRIYTPNTLQHKAPKEKARTEEKKKEPEEETDELLKYIRQSEYSVIDQLNRTPTKITLLSLIMSSEPHHQALLKVLNEAYVAHNISQDKFEGIVSHITANDHLTFIDEEITPEGVNHNKPLHISVKCKEYLIAKVLVDNGSSLNVMPKHTLDQVTIEGIQMLPSNMIVRAFDGSKREVVGEVTLPIQVRPTIFNVEFQVMDITPAYSCLLGRPWIHNAKVVPSTLHQRVKFVVGDKLVIVQAEDDMIISKPLVVPYVNAAKEALETAFQALEIANVEKVPRELRTATQMMIRNGYQLGQGLGKDSQGVIELPINKDNPGKQGLGYDLSKDKLVSNNKIPPLRSLDKVFRKAGIQASKPAIVIRCPPPLQGIE</sequence>
<evidence type="ECO:0000259" key="3">
    <source>
        <dbReference type="PROSITE" id="PS50174"/>
    </source>
</evidence>
<keyword evidence="1" id="KW-0040">ANK repeat</keyword>
<dbReference type="PROSITE" id="PS50088">
    <property type="entry name" value="ANK_REPEAT"/>
    <property type="match status" value="1"/>
</dbReference>
<feature type="domain" description="G-patch" evidence="3">
    <location>
        <begin position="364"/>
        <end position="410"/>
    </location>
</feature>
<reference evidence="4 5" key="1">
    <citation type="submission" date="2024-08" db="EMBL/GenBank/DDBJ databases">
        <title>Insights into the chromosomal genome structure of Flemingia macrophylla.</title>
        <authorList>
            <person name="Ding Y."/>
            <person name="Zhao Y."/>
            <person name="Bi W."/>
            <person name="Wu M."/>
            <person name="Zhao G."/>
            <person name="Gong Y."/>
            <person name="Li W."/>
            <person name="Zhang P."/>
        </authorList>
    </citation>
    <scope>NUCLEOTIDE SEQUENCE [LARGE SCALE GENOMIC DNA]</scope>
    <source>
        <strain evidence="4">DYQJB</strain>
        <tissue evidence="4">Leaf</tissue>
    </source>
</reference>
<dbReference type="EMBL" id="JBGMDY010000006">
    <property type="protein sequence ID" value="KAL2330665.1"/>
    <property type="molecule type" value="Genomic_DNA"/>
</dbReference>
<feature type="repeat" description="ANK" evidence="1">
    <location>
        <begin position="198"/>
        <end position="230"/>
    </location>
</feature>
<accession>A0ABD1M694</accession>
<proteinExistence type="predicted"/>
<dbReference type="PANTHER" id="PTHR32108">
    <property type="entry name" value="DNA-DIRECTED RNA POLYMERASE SUBUNIT ALPHA"/>
    <property type="match status" value="1"/>
</dbReference>
<evidence type="ECO:0000313" key="4">
    <source>
        <dbReference type="EMBL" id="KAL2330665.1"/>
    </source>
</evidence>
<gene>
    <name evidence="4" type="ORF">Fmac_018246</name>
</gene>
<dbReference type="Pfam" id="PF01585">
    <property type="entry name" value="G-patch"/>
    <property type="match status" value="1"/>
</dbReference>
<evidence type="ECO:0000313" key="5">
    <source>
        <dbReference type="Proteomes" id="UP001603857"/>
    </source>
</evidence>
<comment type="caution">
    <text evidence="4">The sequence shown here is derived from an EMBL/GenBank/DDBJ whole genome shotgun (WGS) entry which is preliminary data.</text>
</comment>
<dbReference type="InterPro" id="IPR021109">
    <property type="entry name" value="Peptidase_aspartic_dom_sf"/>
</dbReference>
<dbReference type="CDD" id="cd00303">
    <property type="entry name" value="retropepsin_like"/>
    <property type="match status" value="1"/>
</dbReference>
<evidence type="ECO:0000256" key="2">
    <source>
        <dbReference type="SAM" id="MobiDB-lite"/>
    </source>
</evidence>
<dbReference type="Proteomes" id="UP001603857">
    <property type="component" value="Unassembled WGS sequence"/>
</dbReference>
<name>A0ABD1M694_9FABA</name>
<organism evidence="4 5">
    <name type="scientific">Flemingia macrophylla</name>
    <dbReference type="NCBI Taxonomy" id="520843"/>
    <lineage>
        <taxon>Eukaryota</taxon>
        <taxon>Viridiplantae</taxon>
        <taxon>Streptophyta</taxon>
        <taxon>Embryophyta</taxon>
        <taxon>Tracheophyta</taxon>
        <taxon>Spermatophyta</taxon>
        <taxon>Magnoliopsida</taxon>
        <taxon>eudicotyledons</taxon>
        <taxon>Gunneridae</taxon>
        <taxon>Pentapetalae</taxon>
        <taxon>rosids</taxon>
        <taxon>fabids</taxon>
        <taxon>Fabales</taxon>
        <taxon>Fabaceae</taxon>
        <taxon>Papilionoideae</taxon>
        <taxon>50 kb inversion clade</taxon>
        <taxon>NPAAA clade</taxon>
        <taxon>indigoferoid/millettioid clade</taxon>
        <taxon>Phaseoleae</taxon>
        <taxon>Flemingia</taxon>
    </lineage>
</organism>
<dbReference type="InterPro" id="IPR000467">
    <property type="entry name" value="G_patch_dom"/>
</dbReference>
<dbReference type="InterPro" id="IPR002110">
    <property type="entry name" value="Ankyrin_rpt"/>
</dbReference>
<dbReference type="SUPFAM" id="SSF50630">
    <property type="entry name" value="Acid proteases"/>
    <property type="match status" value="1"/>
</dbReference>